<dbReference type="GO" id="GO:0003910">
    <property type="term" value="F:DNA ligase (ATP) activity"/>
    <property type="evidence" value="ECO:0007669"/>
    <property type="project" value="UniProtKB-EC"/>
</dbReference>
<dbReference type="SUPFAM" id="SSF56091">
    <property type="entry name" value="DNA ligase/mRNA capping enzyme, catalytic domain"/>
    <property type="match status" value="1"/>
</dbReference>
<evidence type="ECO:0000313" key="22">
    <source>
        <dbReference type="Proteomes" id="UP000799772"/>
    </source>
</evidence>
<name>A0A9P4INF7_9PEZI</name>
<feature type="compositionally biased region" description="Basic and acidic residues" evidence="18">
    <location>
        <begin position="684"/>
        <end position="700"/>
    </location>
</feature>
<dbReference type="CDD" id="cd07903">
    <property type="entry name" value="Adenylation_DNA_ligase_IV"/>
    <property type="match status" value="1"/>
</dbReference>
<dbReference type="GO" id="GO:0006310">
    <property type="term" value="P:DNA recombination"/>
    <property type="evidence" value="ECO:0007669"/>
    <property type="project" value="UniProtKB-KW"/>
</dbReference>
<dbReference type="InterPro" id="IPR000977">
    <property type="entry name" value="DNA_ligase_ATP-dep"/>
</dbReference>
<dbReference type="InterPro" id="IPR036420">
    <property type="entry name" value="BRCT_dom_sf"/>
</dbReference>
<proteinExistence type="inferred from homology"/>
<organism evidence="21 22">
    <name type="scientific">Rhizodiscina lignyota</name>
    <dbReference type="NCBI Taxonomy" id="1504668"/>
    <lineage>
        <taxon>Eukaryota</taxon>
        <taxon>Fungi</taxon>
        <taxon>Dikarya</taxon>
        <taxon>Ascomycota</taxon>
        <taxon>Pezizomycotina</taxon>
        <taxon>Dothideomycetes</taxon>
        <taxon>Pleosporomycetidae</taxon>
        <taxon>Aulographales</taxon>
        <taxon>Rhizodiscinaceae</taxon>
        <taxon>Rhizodiscina</taxon>
    </lineage>
</organism>
<dbReference type="PROSITE" id="PS00697">
    <property type="entry name" value="DNA_LIGASE_A1"/>
    <property type="match status" value="1"/>
</dbReference>
<evidence type="ECO:0000256" key="8">
    <source>
        <dbReference type="ARBA" id="ARBA00022763"/>
    </source>
</evidence>
<keyword evidence="10" id="KW-0460">Magnesium</keyword>
<dbReference type="Gene3D" id="1.10.3260.10">
    <property type="entry name" value="DNA ligase, ATP-dependent, N-terminal domain"/>
    <property type="match status" value="1"/>
</dbReference>
<dbReference type="GO" id="GO:0046872">
    <property type="term" value="F:metal ion binding"/>
    <property type="evidence" value="ECO:0007669"/>
    <property type="project" value="UniProtKB-KW"/>
</dbReference>
<protein>
    <recommendedName>
        <fullName evidence="16">DNA ligase</fullName>
        <ecNumber evidence="16">6.5.1.1</ecNumber>
    </recommendedName>
</protein>
<dbReference type="GO" id="GO:0006297">
    <property type="term" value="P:nucleotide-excision repair, DNA gap filling"/>
    <property type="evidence" value="ECO:0007669"/>
    <property type="project" value="TreeGrafter"/>
</dbReference>
<dbReference type="SUPFAM" id="SSF50249">
    <property type="entry name" value="Nucleic acid-binding proteins"/>
    <property type="match status" value="1"/>
</dbReference>
<evidence type="ECO:0000256" key="9">
    <source>
        <dbReference type="ARBA" id="ARBA00022840"/>
    </source>
</evidence>
<dbReference type="PROSITE" id="PS50172">
    <property type="entry name" value="BRCT"/>
    <property type="match status" value="2"/>
</dbReference>
<dbReference type="Gene3D" id="3.30.470.30">
    <property type="entry name" value="DNA ligase/mRNA capping enzyme"/>
    <property type="match status" value="1"/>
</dbReference>
<feature type="region of interest" description="Disordered" evidence="18">
    <location>
        <begin position="684"/>
        <end position="714"/>
    </location>
</feature>
<dbReference type="CDD" id="cd07968">
    <property type="entry name" value="OBF_DNA_ligase_IV"/>
    <property type="match status" value="1"/>
</dbReference>
<dbReference type="PROSITE" id="PS50160">
    <property type="entry name" value="DNA_LIGASE_A3"/>
    <property type="match status" value="1"/>
</dbReference>
<dbReference type="GO" id="GO:0071897">
    <property type="term" value="P:DNA biosynthetic process"/>
    <property type="evidence" value="ECO:0007669"/>
    <property type="project" value="InterPro"/>
</dbReference>
<dbReference type="GO" id="GO:0003677">
    <property type="term" value="F:DNA binding"/>
    <property type="evidence" value="ECO:0007669"/>
    <property type="project" value="InterPro"/>
</dbReference>
<evidence type="ECO:0000256" key="7">
    <source>
        <dbReference type="ARBA" id="ARBA00022741"/>
    </source>
</evidence>
<comment type="subcellular location">
    <subcellularLocation>
        <location evidence="2">Nucleus</location>
    </subcellularLocation>
</comment>
<keyword evidence="8 16" id="KW-0227">DNA damage</keyword>
<dbReference type="Pfam" id="PF04679">
    <property type="entry name" value="DNA_ligase_A_C"/>
    <property type="match status" value="1"/>
</dbReference>
<dbReference type="InterPro" id="IPR012309">
    <property type="entry name" value="DNA_ligase_ATP-dep_C"/>
</dbReference>
<dbReference type="SUPFAM" id="SSF117018">
    <property type="entry name" value="ATP-dependent DNA ligase DNA-binding domain"/>
    <property type="match status" value="1"/>
</dbReference>
<dbReference type="GO" id="GO:0006303">
    <property type="term" value="P:double-strand break repair via nonhomologous end joining"/>
    <property type="evidence" value="ECO:0007669"/>
    <property type="project" value="TreeGrafter"/>
</dbReference>
<gene>
    <name evidence="21" type="ORF">NA57DRAFT_63392</name>
</gene>
<evidence type="ECO:0000256" key="5">
    <source>
        <dbReference type="ARBA" id="ARBA00022723"/>
    </source>
</evidence>
<dbReference type="InterPro" id="IPR044125">
    <property type="entry name" value="Adenylation_DNA_ligase_IV"/>
</dbReference>
<dbReference type="SMART" id="SM00292">
    <property type="entry name" value="BRCT"/>
    <property type="match status" value="2"/>
</dbReference>
<dbReference type="FunFam" id="3.30.470.30:FF:000013">
    <property type="entry name" value="DNA ligase"/>
    <property type="match status" value="1"/>
</dbReference>
<evidence type="ECO:0000256" key="12">
    <source>
        <dbReference type="ARBA" id="ARBA00023204"/>
    </source>
</evidence>
<accession>A0A9P4INF7</accession>
<dbReference type="InterPro" id="IPR012310">
    <property type="entry name" value="DNA_ligase_ATP-dep_cent"/>
</dbReference>
<keyword evidence="12 16" id="KW-0234">DNA repair</keyword>
<evidence type="ECO:0000259" key="20">
    <source>
        <dbReference type="PROSITE" id="PS50172"/>
    </source>
</evidence>
<keyword evidence="11 16" id="KW-0233">DNA recombination</keyword>
<dbReference type="InterPro" id="IPR012308">
    <property type="entry name" value="DNA_ligase_ATP-dep_N"/>
</dbReference>
<comment type="similarity">
    <text evidence="3 17">Belongs to the ATP-dependent DNA ligase family.</text>
</comment>
<evidence type="ECO:0000256" key="18">
    <source>
        <dbReference type="SAM" id="MobiDB-lite"/>
    </source>
</evidence>
<keyword evidence="13" id="KW-0539">Nucleus</keyword>
<feature type="domain" description="ATP-dependent DNA ligase family profile" evidence="19">
    <location>
        <begin position="404"/>
        <end position="538"/>
    </location>
</feature>
<comment type="catalytic activity">
    <reaction evidence="14 16">
        <text>ATP + (deoxyribonucleotide)n-3'-hydroxyl + 5'-phospho-(deoxyribonucleotide)m = (deoxyribonucleotide)n+m + AMP + diphosphate.</text>
        <dbReference type="EC" id="6.5.1.1"/>
    </reaction>
</comment>
<sequence>MYRHLHQTQEELDEKFPNRPHNHSKTLPFHDLPLKLFNPLRNHKKKPIGPAVRRTHGPLGAGNLSKDEFRDKVISDFIQKWRTQVGNDFYPAMRLIIPDKDRDRAMYGLKEKYIAKLLVRVLRIDKDSEDGSNLLNWKLPGQTFKSATAGDFAARCFEVISKRPIRTTPGNMTIAEVNDQLDTLSHLSKEEDQLPIFENFYRNMNAEELMWLIRIILRQMHIGATEKTVLNVWHPDGDNLFNVSSSLQRVCWELSDPDTRLDDESSNINLMECFQPQLAAFQLSSFEKIVARLLSTEEHKVFWIEDKLDGERMQLHMAEDASAPGGYRFKYWSRKAKDYSHLYGKSFEDINGALTKYLKSAFNESVRNIILDGEMIYWDMESGKAGAFGHLKTAVHEELKKASTENQGRRPVFKVFDCLYLNDMVITNYTLEVRREALAKSIKSIPFRMEILDYQEARTTEEIQERLREVVEESWEGLVLKKPLSRYRPNDRNEDWIKVKPEYMTEFGEALDCVVIGGYYGSGRRGGNLSSFLCGLRVNPEQIKQGVNPQKCYSFFKVGGGFTANDYADIRHRTDGKWMQWDPKKPPIDFIELGGPLLKKYDAEHVHSVKFSDAEARLLKTEQPDVWIKPEDSVVLEVKAASVNETPTFRVGYTLRFPRFKRLRTDKDWTQALNIRDFESLQRSAKEKRNEKQFQIDQGRRQKRVRTSKKKPLTVAGSEKVNTPYAGPDTKVFQGLTFFVISESLEPLKKSKAELEQLIKANGGNIVQKQNPDLGVVCIADRNLPKAASIKKYGRENVVRPSWLFDCVKQVETDVGRPNYLLPMEPRHMFFTTEDDGPQIKSNTDEFGDSYARDVTVDELREIFKDMPSKIEKPVDRARLLEDLQDVSGGFDDLREWMFQGLVVYFEGSTSASMNGVVNGATSNSIDLDLAAQKVRFASGKVAQNILDHDITHVVVNVEAVMLKDIRSEVAKKHPVPRIVTVDWVNRSWQERTLLDEERFAAS</sequence>
<comment type="function">
    <text evidence="15">DNA ligase involved in DNA non-homologous end joining (NHEJ); required for double-strand break (DSB) repair.</text>
</comment>
<reference evidence="21" key="1">
    <citation type="journal article" date="2020" name="Stud. Mycol.">
        <title>101 Dothideomycetes genomes: a test case for predicting lifestyles and emergence of pathogens.</title>
        <authorList>
            <person name="Haridas S."/>
            <person name="Albert R."/>
            <person name="Binder M."/>
            <person name="Bloem J."/>
            <person name="Labutti K."/>
            <person name="Salamov A."/>
            <person name="Andreopoulos B."/>
            <person name="Baker S."/>
            <person name="Barry K."/>
            <person name="Bills G."/>
            <person name="Bluhm B."/>
            <person name="Cannon C."/>
            <person name="Castanera R."/>
            <person name="Culley D."/>
            <person name="Daum C."/>
            <person name="Ezra D."/>
            <person name="Gonzalez J."/>
            <person name="Henrissat B."/>
            <person name="Kuo A."/>
            <person name="Liang C."/>
            <person name="Lipzen A."/>
            <person name="Lutzoni F."/>
            <person name="Magnuson J."/>
            <person name="Mondo S."/>
            <person name="Nolan M."/>
            <person name="Ohm R."/>
            <person name="Pangilinan J."/>
            <person name="Park H.-J."/>
            <person name="Ramirez L."/>
            <person name="Alfaro M."/>
            <person name="Sun H."/>
            <person name="Tritt A."/>
            <person name="Yoshinaga Y."/>
            <person name="Zwiers L.-H."/>
            <person name="Turgeon B."/>
            <person name="Goodwin S."/>
            <person name="Spatafora J."/>
            <person name="Crous P."/>
            <person name="Grigoriev I."/>
        </authorList>
    </citation>
    <scope>NUCLEOTIDE SEQUENCE</scope>
    <source>
        <strain evidence="21">CBS 133067</strain>
    </source>
</reference>
<feature type="region of interest" description="Disordered" evidence="18">
    <location>
        <begin position="1"/>
        <end position="28"/>
    </location>
</feature>
<dbReference type="Pfam" id="PF01068">
    <property type="entry name" value="DNA_ligase_A_M"/>
    <property type="match status" value="1"/>
</dbReference>
<dbReference type="NCBIfam" id="TIGR00574">
    <property type="entry name" value="dnl1"/>
    <property type="match status" value="1"/>
</dbReference>
<feature type="compositionally biased region" description="Basic residues" evidence="18">
    <location>
        <begin position="701"/>
        <end position="712"/>
    </location>
</feature>
<evidence type="ECO:0000256" key="10">
    <source>
        <dbReference type="ARBA" id="ARBA00022842"/>
    </source>
</evidence>
<dbReference type="EC" id="6.5.1.1" evidence="16"/>
<feature type="domain" description="BRCT" evidence="20">
    <location>
        <begin position="894"/>
        <end position="1002"/>
    </location>
</feature>
<dbReference type="InterPro" id="IPR016059">
    <property type="entry name" value="DNA_ligase_ATP-dep_CS"/>
</dbReference>
<dbReference type="OrthoDB" id="151490at2759"/>
<evidence type="ECO:0000256" key="1">
    <source>
        <dbReference type="ARBA" id="ARBA00001946"/>
    </source>
</evidence>
<dbReference type="InterPro" id="IPR021536">
    <property type="entry name" value="DNA_ligase_IV_dom"/>
</dbReference>
<dbReference type="SUPFAM" id="SSF52113">
    <property type="entry name" value="BRCT domain"/>
    <property type="match status" value="2"/>
</dbReference>
<dbReference type="GO" id="GO:0032807">
    <property type="term" value="C:DNA ligase IV complex"/>
    <property type="evidence" value="ECO:0007669"/>
    <property type="project" value="TreeGrafter"/>
</dbReference>
<feature type="domain" description="BRCT" evidence="20">
    <location>
        <begin position="728"/>
        <end position="810"/>
    </location>
</feature>
<evidence type="ECO:0000259" key="19">
    <source>
        <dbReference type="PROSITE" id="PS50160"/>
    </source>
</evidence>
<evidence type="ECO:0000256" key="3">
    <source>
        <dbReference type="ARBA" id="ARBA00007572"/>
    </source>
</evidence>
<keyword evidence="22" id="KW-1185">Reference proteome</keyword>
<dbReference type="Gene3D" id="2.40.50.140">
    <property type="entry name" value="Nucleic acid-binding proteins"/>
    <property type="match status" value="1"/>
</dbReference>
<dbReference type="InterPro" id="IPR029710">
    <property type="entry name" value="LIG4"/>
</dbReference>
<dbReference type="InterPro" id="IPR036599">
    <property type="entry name" value="DNA_ligase_N_sf"/>
</dbReference>
<evidence type="ECO:0000256" key="6">
    <source>
        <dbReference type="ARBA" id="ARBA00022737"/>
    </source>
</evidence>
<dbReference type="InterPro" id="IPR001357">
    <property type="entry name" value="BRCT_dom"/>
</dbReference>
<dbReference type="FunFam" id="1.10.3260.10:FF:000008">
    <property type="entry name" value="DNA ligase 4"/>
    <property type="match status" value="1"/>
</dbReference>
<dbReference type="InterPro" id="IPR012340">
    <property type="entry name" value="NA-bd_OB-fold"/>
</dbReference>
<comment type="cofactor">
    <cofactor evidence="1">
        <name>Mg(2+)</name>
        <dbReference type="ChEBI" id="CHEBI:18420"/>
    </cofactor>
</comment>
<comment type="caution">
    <text evidence="21">The sequence shown here is derived from an EMBL/GenBank/DDBJ whole genome shotgun (WGS) entry which is preliminary data.</text>
</comment>
<evidence type="ECO:0000256" key="16">
    <source>
        <dbReference type="RuleBase" id="RU000617"/>
    </source>
</evidence>
<evidence type="ECO:0000313" key="21">
    <source>
        <dbReference type="EMBL" id="KAF2102458.1"/>
    </source>
</evidence>
<dbReference type="PANTHER" id="PTHR45997">
    <property type="entry name" value="DNA LIGASE 4"/>
    <property type="match status" value="1"/>
</dbReference>
<dbReference type="Pfam" id="PF04675">
    <property type="entry name" value="DNA_ligase_A_N"/>
    <property type="match status" value="1"/>
</dbReference>
<evidence type="ECO:0000256" key="17">
    <source>
        <dbReference type="RuleBase" id="RU004196"/>
    </source>
</evidence>
<dbReference type="Proteomes" id="UP000799772">
    <property type="component" value="Unassembled WGS sequence"/>
</dbReference>
<keyword evidence="5" id="KW-0479">Metal-binding</keyword>
<dbReference type="Gene3D" id="3.40.50.10190">
    <property type="entry name" value="BRCT domain"/>
    <property type="match status" value="2"/>
</dbReference>
<evidence type="ECO:0000256" key="11">
    <source>
        <dbReference type="ARBA" id="ARBA00023172"/>
    </source>
</evidence>
<evidence type="ECO:0000256" key="14">
    <source>
        <dbReference type="ARBA" id="ARBA00034003"/>
    </source>
</evidence>
<keyword evidence="7 16" id="KW-0547">Nucleotide-binding</keyword>
<evidence type="ECO:0000256" key="4">
    <source>
        <dbReference type="ARBA" id="ARBA00022598"/>
    </source>
</evidence>
<evidence type="ECO:0000256" key="13">
    <source>
        <dbReference type="ARBA" id="ARBA00023242"/>
    </source>
</evidence>
<evidence type="ECO:0000256" key="2">
    <source>
        <dbReference type="ARBA" id="ARBA00004123"/>
    </source>
</evidence>
<evidence type="ECO:0000256" key="15">
    <source>
        <dbReference type="ARBA" id="ARBA00043870"/>
    </source>
</evidence>
<dbReference type="Pfam" id="PF11411">
    <property type="entry name" value="DNA_ligase_IV"/>
    <property type="match status" value="1"/>
</dbReference>
<keyword evidence="4 16" id="KW-0436">Ligase</keyword>
<dbReference type="EMBL" id="ML978122">
    <property type="protein sequence ID" value="KAF2102458.1"/>
    <property type="molecule type" value="Genomic_DNA"/>
</dbReference>
<dbReference type="GO" id="GO:0005524">
    <property type="term" value="F:ATP binding"/>
    <property type="evidence" value="ECO:0007669"/>
    <property type="project" value="UniProtKB-KW"/>
</dbReference>
<dbReference type="PANTHER" id="PTHR45997:SF1">
    <property type="entry name" value="DNA LIGASE 4"/>
    <property type="match status" value="1"/>
</dbReference>
<dbReference type="Pfam" id="PF16589">
    <property type="entry name" value="BRCT_2"/>
    <property type="match status" value="1"/>
</dbReference>
<keyword evidence="9 16" id="KW-0067">ATP-binding</keyword>
<keyword evidence="6" id="KW-0677">Repeat</keyword>
<dbReference type="AlphaFoldDB" id="A0A9P4INF7"/>
<dbReference type="CDD" id="cd17722">
    <property type="entry name" value="BRCT_DNA_ligase_IV_rpt1"/>
    <property type="match status" value="1"/>
</dbReference>